<dbReference type="InterPro" id="IPR013342">
    <property type="entry name" value="Mandelate_racemase_C"/>
</dbReference>
<reference evidence="5 6" key="1">
    <citation type="submission" date="2019-05" db="EMBL/GenBank/DDBJ databases">
        <authorList>
            <person name="Narsing Rao M.P."/>
            <person name="Li W.J."/>
        </authorList>
    </citation>
    <scope>NUCLEOTIDE SEQUENCE [LARGE SCALE GENOMIC DNA]</scope>
    <source>
        <strain evidence="5 6">SYSU_K30003</strain>
    </source>
</reference>
<dbReference type="InterPro" id="IPR013341">
    <property type="entry name" value="Mandelate_racemase_N_dom"/>
</dbReference>
<dbReference type="Gene3D" id="3.30.390.10">
    <property type="entry name" value="Enolase-like, N-terminal domain"/>
    <property type="match status" value="1"/>
</dbReference>
<dbReference type="GO" id="GO:0016052">
    <property type="term" value="P:carbohydrate catabolic process"/>
    <property type="evidence" value="ECO:0007669"/>
    <property type="project" value="TreeGrafter"/>
</dbReference>
<keyword evidence="6" id="KW-1185">Reference proteome</keyword>
<comment type="caution">
    <text evidence="5">The sequence shown here is derived from an EMBL/GenBank/DDBJ whole genome shotgun (WGS) entry which is preliminary data.</text>
</comment>
<feature type="domain" description="Mandelate racemase/muconate lactonizing enzyme C-terminal" evidence="4">
    <location>
        <begin position="159"/>
        <end position="245"/>
    </location>
</feature>
<dbReference type="GO" id="GO:0016836">
    <property type="term" value="F:hydro-lyase activity"/>
    <property type="evidence" value="ECO:0007669"/>
    <property type="project" value="TreeGrafter"/>
</dbReference>
<dbReference type="CDD" id="cd03316">
    <property type="entry name" value="MR_like"/>
    <property type="match status" value="1"/>
</dbReference>
<evidence type="ECO:0000313" key="5">
    <source>
        <dbReference type="EMBL" id="TLS49004.1"/>
    </source>
</evidence>
<dbReference type="EMBL" id="VCIW01000025">
    <property type="protein sequence ID" value="TLS49004.1"/>
    <property type="molecule type" value="Genomic_DNA"/>
</dbReference>
<dbReference type="SUPFAM" id="SSF51604">
    <property type="entry name" value="Enolase C-terminal domain-like"/>
    <property type="match status" value="1"/>
</dbReference>
<dbReference type="InterPro" id="IPR029017">
    <property type="entry name" value="Enolase-like_N"/>
</dbReference>
<dbReference type="PANTHER" id="PTHR13794">
    <property type="entry name" value="ENOLASE SUPERFAMILY, MANDELATE RACEMASE"/>
    <property type="match status" value="1"/>
</dbReference>
<evidence type="ECO:0000313" key="6">
    <source>
        <dbReference type="Proteomes" id="UP000309676"/>
    </source>
</evidence>
<dbReference type="RefSeq" id="WP_138197540.1">
    <property type="nucleotide sequence ID" value="NZ_VCIW01000025.1"/>
</dbReference>
<dbReference type="SUPFAM" id="SSF54826">
    <property type="entry name" value="Enolase N-terminal domain-like"/>
    <property type="match status" value="1"/>
</dbReference>
<dbReference type="InterPro" id="IPR046945">
    <property type="entry name" value="RHMD-like"/>
</dbReference>
<gene>
    <name evidence="5" type="ORF">FE782_27390</name>
</gene>
<name>A0A5R9G7K3_9BACL</name>
<dbReference type="Proteomes" id="UP000309676">
    <property type="component" value="Unassembled WGS sequence"/>
</dbReference>
<dbReference type="Pfam" id="PF02746">
    <property type="entry name" value="MR_MLE_N"/>
    <property type="match status" value="1"/>
</dbReference>
<dbReference type="AlphaFoldDB" id="A0A5R9G7K3"/>
<dbReference type="SFLD" id="SFLDS00001">
    <property type="entry name" value="Enolase"/>
    <property type="match status" value="1"/>
</dbReference>
<evidence type="ECO:0000256" key="2">
    <source>
        <dbReference type="ARBA" id="ARBA00022723"/>
    </source>
</evidence>
<evidence type="ECO:0000256" key="1">
    <source>
        <dbReference type="ARBA" id="ARBA00001946"/>
    </source>
</evidence>
<dbReference type="SMART" id="SM00922">
    <property type="entry name" value="MR_MLE"/>
    <property type="match status" value="1"/>
</dbReference>
<dbReference type="SFLD" id="SFLDG00179">
    <property type="entry name" value="mandelate_racemase"/>
    <property type="match status" value="1"/>
</dbReference>
<organism evidence="5 6">
    <name type="scientific">Paenibacillus antri</name>
    <dbReference type="NCBI Taxonomy" id="2582848"/>
    <lineage>
        <taxon>Bacteria</taxon>
        <taxon>Bacillati</taxon>
        <taxon>Bacillota</taxon>
        <taxon>Bacilli</taxon>
        <taxon>Bacillales</taxon>
        <taxon>Paenibacillaceae</taxon>
        <taxon>Paenibacillus</taxon>
    </lineage>
</organism>
<evidence type="ECO:0000256" key="3">
    <source>
        <dbReference type="ARBA" id="ARBA00022842"/>
    </source>
</evidence>
<proteinExistence type="predicted"/>
<accession>A0A5R9G7K3</accession>
<dbReference type="Gene3D" id="3.20.20.120">
    <property type="entry name" value="Enolase-like C-terminal domain"/>
    <property type="match status" value="1"/>
</dbReference>
<keyword evidence="3" id="KW-0460">Magnesium</keyword>
<protein>
    <submittedName>
        <fullName evidence="5">Mandelate racemase/muconate lactonizing enzyme family protein</fullName>
    </submittedName>
</protein>
<comment type="cofactor">
    <cofactor evidence="1">
        <name>Mg(2+)</name>
        <dbReference type="ChEBI" id="CHEBI:18420"/>
    </cofactor>
</comment>
<dbReference type="GO" id="GO:0000287">
    <property type="term" value="F:magnesium ion binding"/>
    <property type="evidence" value="ECO:0007669"/>
    <property type="project" value="TreeGrafter"/>
</dbReference>
<keyword evidence="2" id="KW-0479">Metal-binding</keyword>
<dbReference type="PANTHER" id="PTHR13794:SF58">
    <property type="entry name" value="MITOCHONDRIAL ENOLASE SUPERFAMILY MEMBER 1"/>
    <property type="match status" value="1"/>
</dbReference>
<evidence type="ECO:0000259" key="4">
    <source>
        <dbReference type="SMART" id="SM00922"/>
    </source>
</evidence>
<dbReference type="InterPro" id="IPR029065">
    <property type="entry name" value="Enolase_C-like"/>
</dbReference>
<dbReference type="InterPro" id="IPR036849">
    <property type="entry name" value="Enolase-like_C_sf"/>
</dbReference>
<sequence length="371" mass="40465">MRIANVEALPIRLPAYDAAAPSNETERYRTSRANGTAYANRPEALFVRVETDEGTIGWGEALAPVAPEATGAWIEKFLKELLIGKDPRNPRALWREMYDSMRVRGNTTGVFLDAIAALDIAMWDLKGKSLGVPVWSLLGGKVRDEIPVYVSGLSGANEGQKTESALAYMEAGFSAFKGVPLTEAFRDAVGPDAVLLYDALWRFTLDEAIAFSDRLRELQVAFFECPLAPEAIDDHRTLRKKTSVPVALGEAERTRYQFKELLVREAADFLQPDVGRTGISEFQAIAELGEAFHRRIAPHSSSGLGVCIAASIHASAAAPNLYMLEWKPNVFESANRLLLQPLTCKGGALAIPHGPGLGVEPDYAALKQLVI</sequence>
<dbReference type="OrthoDB" id="9774531at2"/>
<dbReference type="Pfam" id="PF13378">
    <property type="entry name" value="MR_MLE_C"/>
    <property type="match status" value="1"/>
</dbReference>